<proteinExistence type="predicted"/>
<dbReference type="Proteomes" id="UP001162131">
    <property type="component" value="Unassembled WGS sequence"/>
</dbReference>
<dbReference type="AlphaFoldDB" id="A0AAU9J3B4"/>
<evidence type="ECO:0000259" key="4">
    <source>
        <dbReference type="PROSITE" id="PS50011"/>
    </source>
</evidence>
<sequence>MGLCASACISDRTTELETIHNEELISSVLGVRTNTDTKIEEFYSFTGQTIPSDLGVIRKAISKLNSAQKVSIRSVYKKNPEENMVLLKNEINVLSILDHPNIVKIFEVFEDENVFHIVMEDCEDYGLLDIIRERNKLKEDEAARIIKQVLQALDYLHSKEYAHLKINLDNIKLVDNQVKIVDFTRAEIIKPHNKRKISQYNGMQHFVSPEIFDGNFGTKSDSWAAGVVAYYLLHGVLPFDGNRQPEISKKIIDGRYKKRKNEISSLAFDFISNLLVVDPQQRFSVKDALNHAWLREAFLNIN</sequence>
<keyword evidence="2" id="KW-0547">Nucleotide-binding</keyword>
<dbReference type="PROSITE" id="PS50011">
    <property type="entry name" value="PROTEIN_KINASE_DOM"/>
    <property type="match status" value="1"/>
</dbReference>
<reference evidence="5" key="1">
    <citation type="submission" date="2021-09" db="EMBL/GenBank/DDBJ databases">
        <authorList>
            <consortium name="AG Swart"/>
            <person name="Singh M."/>
            <person name="Singh A."/>
            <person name="Seah K."/>
            <person name="Emmerich C."/>
        </authorList>
    </citation>
    <scope>NUCLEOTIDE SEQUENCE</scope>
    <source>
        <strain evidence="5">ATCC30299</strain>
    </source>
</reference>
<accession>A0AAU9J3B4</accession>
<dbReference type="InterPro" id="IPR000719">
    <property type="entry name" value="Prot_kinase_dom"/>
</dbReference>
<dbReference type="Pfam" id="PF00069">
    <property type="entry name" value="Pkinase"/>
    <property type="match status" value="1"/>
</dbReference>
<feature type="domain" description="Protein kinase" evidence="4">
    <location>
        <begin position="43"/>
        <end position="294"/>
    </location>
</feature>
<dbReference type="PANTHER" id="PTHR24347">
    <property type="entry name" value="SERINE/THREONINE-PROTEIN KINASE"/>
    <property type="match status" value="1"/>
</dbReference>
<dbReference type="Gene3D" id="1.10.510.10">
    <property type="entry name" value="Transferase(Phosphotransferase) domain 1"/>
    <property type="match status" value="1"/>
</dbReference>
<comment type="subunit">
    <text evidence="1">Monomer.</text>
</comment>
<dbReference type="GO" id="GO:0004672">
    <property type="term" value="F:protein kinase activity"/>
    <property type="evidence" value="ECO:0007669"/>
    <property type="project" value="InterPro"/>
</dbReference>
<evidence type="ECO:0000256" key="1">
    <source>
        <dbReference type="ARBA" id="ARBA00011245"/>
    </source>
</evidence>
<keyword evidence="3" id="KW-0067">ATP-binding</keyword>
<protein>
    <recommendedName>
        <fullName evidence="4">Protein kinase domain-containing protein</fullName>
    </recommendedName>
</protein>
<evidence type="ECO:0000256" key="2">
    <source>
        <dbReference type="ARBA" id="ARBA00022741"/>
    </source>
</evidence>
<dbReference type="InterPro" id="IPR011009">
    <property type="entry name" value="Kinase-like_dom_sf"/>
</dbReference>
<comment type="caution">
    <text evidence="5">The sequence shown here is derived from an EMBL/GenBank/DDBJ whole genome shotgun (WGS) entry which is preliminary data.</text>
</comment>
<dbReference type="EMBL" id="CAJZBQ010000020">
    <property type="protein sequence ID" value="CAG9318032.1"/>
    <property type="molecule type" value="Genomic_DNA"/>
</dbReference>
<evidence type="ECO:0000313" key="5">
    <source>
        <dbReference type="EMBL" id="CAG9318032.1"/>
    </source>
</evidence>
<evidence type="ECO:0000313" key="6">
    <source>
        <dbReference type="Proteomes" id="UP001162131"/>
    </source>
</evidence>
<dbReference type="SUPFAM" id="SSF56112">
    <property type="entry name" value="Protein kinase-like (PK-like)"/>
    <property type="match status" value="1"/>
</dbReference>
<organism evidence="5 6">
    <name type="scientific">Blepharisma stoltei</name>
    <dbReference type="NCBI Taxonomy" id="1481888"/>
    <lineage>
        <taxon>Eukaryota</taxon>
        <taxon>Sar</taxon>
        <taxon>Alveolata</taxon>
        <taxon>Ciliophora</taxon>
        <taxon>Postciliodesmatophora</taxon>
        <taxon>Heterotrichea</taxon>
        <taxon>Heterotrichida</taxon>
        <taxon>Blepharismidae</taxon>
        <taxon>Blepharisma</taxon>
    </lineage>
</organism>
<name>A0AAU9J3B4_9CILI</name>
<gene>
    <name evidence="5" type="ORF">BSTOLATCC_MIC20516</name>
</gene>
<dbReference type="GO" id="GO:0005524">
    <property type="term" value="F:ATP binding"/>
    <property type="evidence" value="ECO:0007669"/>
    <property type="project" value="UniProtKB-KW"/>
</dbReference>
<dbReference type="FunFam" id="1.10.510.10:FF:000571">
    <property type="entry name" value="Maternal embryonic leucine zipper kinase"/>
    <property type="match status" value="1"/>
</dbReference>
<evidence type="ECO:0000256" key="3">
    <source>
        <dbReference type="ARBA" id="ARBA00022840"/>
    </source>
</evidence>
<keyword evidence="6" id="KW-1185">Reference proteome</keyword>